<keyword evidence="2" id="KW-1185">Reference proteome</keyword>
<proteinExistence type="predicted"/>
<sequence length="82" mass="9465">MAGFSKNFSLQLDSDLIDRLMQYSNENACDTSYVVDEALFSFFQREDRMVSQLMDGYVNMADINEEISNAFSVCEQEVDRQV</sequence>
<accession>A0ABY4P9G8</accession>
<protein>
    <submittedName>
        <fullName evidence="1">Antitoxin</fullName>
    </submittedName>
</protein>
<dbReference type="Proteomes" id="UP000831495">
    <property type="component" value="Chromosome"/>
</dbReference>
<organism evidence="1 2">
    <name type="scientific">Bombilactobacillus folatiphilus</name>
    <dbReference type="NCBI Taxonomy" id="2923362"/>
    <lineage>
        <taxon>Bacteria</taxon>
        <taxon>Bacillati</taxon>
        <taxon>Bacillota</taxon>
        <taxon>Bacilli</taxon>
        <taxon>Lactobacillales</taxon>
        <taxon>Lactobacillaceae</taxon>
        <taxon>Bombilactobacillus</taxon>
    </lineage>
</organism>
<name>A0ABY4P9G8_9LACO</name>
<reference evidence="1" key="1">
    <citation type="journal article" date="2022" name="Int. J. Syst. Evol. Microbiol.">
        <title>Apilactobacillus apisilvae sp. nov., Nicolia spurrieriana gen. nov. sp. nov., Bombilactobacillus folatiphilus sp. nov. and Bombilactobacillus thymidiniphilus sp. nov., four new lactic acid bacterial isolates from stingless bees Tetragonula carbonaria and Austroplebeia australis.</title>
        <authorList>
            <person name="Oliphant S.A."/>
            <person name="Watson-Haigh N.S."/>
            <person name="Sumby K.M."/>
            <person name="Gardner J."/>
            <person name="Groom S."/>
            <person name="Jiranek V."/>
        </authorList>
    </citation>
    <scope>NUCLEOTIDE SEQUENCE</scope>
    <source>
        <strain evidence="1">SG4_D2</strain>
    </source>
</reference>
<dbReference type="RefSeq" id="WP_249514591.1">
    <property type="nucleotide sequence ID" value="NZ_CP093366.1"/>
</dbReference>
<dbReference type="EMBL" id="CP093366">
    <property type="protein sequence ID" value="UQS82322.1"/>
    <property type="molecule type" value="Genomic_DNA"/>
</dbReference>
<gene>
    <name evidence="1" type="ORF">MOO45_01105</name>
</gene>
<evidence type="ECO:0000313" key="2">
    <source>
        <dbReference type="Proteomes" id="UP000831495"/>
    </source>
</evidence>
<dbReference type="Gene3D" id="1.10.1220.10">
    <property type="entry name" value="Met repressor-like"/>
    <property type="match status" value="1"/>
</dbReference>
<dbReference type="InterPro" id="IPR013321">
    <property type="entry name" value="Arc_rbn_hlx_hlx"/>
</dbReference>
<evidence type="ECO:0000313" key="1">
    <source>
        <dbReference type="EMBL" id="UQS82322.1"/>
    </source>
</evidence>